<name>A0AAC8QDE8_9BACT</name>
<protein>
    <submittedName>
        <fullName evidence="1">Uncharacterized protein</fullName>
    </submittedName>
</protein>
<dbReference type="Proteomes" id="UP000256345">
    <property type="component" value="Unassembled WGS sequence"/>
</dbReference>
<dbReference type="Proteomes" id="UP000035579">
    <property type="component" value="Chromosome"/>
</dbReference>
<accession>A0AAC8QDE8</accession>
<gene>
    <name evidence="1" type="ORF">AA314_06821</name>
    <name evidence="2" type="ORF">ATI61_102262</name>
</gene>
<evidence type="ECO:0000313" key="3">
    <source>
        <dbReference type="Proteomes" id="UP000035579"/>
    </source>
</evidence>
<dbReference type="KEGG" id="age:AA314_06821"/>
<dbReference type="EMBL" id="CP011509">
    <property type="protein sequence ID" value="AKJ05195.1"/>
    <property type="molecule type" value="Genomic_DNA"/>
</dbReference>
<evidence type="ECO:0000313" key="1">
    <source>
        <dbReference type="EMBL" id="AKJ05195.1"/>
    </source>
</evidence>
<dbReference type="EMBL" id="QUMU01000002">
    <property type="protein sequence ID" value="REG35889.1"/>
    <property type="molecule type" value="Genomic_DNA"/>
</dbReference>
<sequence>MSGTGFPYAFTRTTSLDTERLDLLGSCRARYTYLKKLVG</sequence>
<evidence type="ECO:0000313" key="2">
    <source>
        <dbReference type="EMBL" id="REG35889.1"/>
    </source>
</evidence>
<dbReference type="AlphaFoldDB" id="A0AAC8QDE8"/>
<proteinExistence type="predicted"/>
<reference evidence="2 4" key="2">
    <citation type="submission" date="2018-08" db="EMBL/GenBank/DDBJ databases">
        <title>Genomic Encyclopedia of Archaeal and Bacterial Type Strains, Phase II (KMG-II): from individual species to whole genera.</title>
        <authorList>
            <person name="Goeker M."/>
        </authorList>
    </citation>
    <scope>NUCLEOTIDE SEQUENCE [LARGE SCALE GENOMIC DNA]</scope>
    <source>
        <strain evidence="2 4">DSM 2261</strain>
    </source>
</reference>
<evidence type="ECO:0000313" key="4">
    <source>
        <dbReference type="Proteomes" id="UP000256345"/>
    </source>
</evidence>
<keyword evidence="4" id="KW-1185">Reference proteome</keyword>
<organism evidence="1 3">
    <name type="scientific">Archangium gephyra</name>
    <dbReference type="NCBI Taxonomy" id="48"/>
    <lineage>
        <taxon>Bacteria</taxon>
        <taxon>Pseudomonadati</taxon>
        <taxon>Myxococcota</taxon>
        <taxon>Myxococcia</taxon>
        <taxon>Myxococcales</taxon>
        <taxon>Cystobacterineae</taxon>
        <taxon>Archangiaceae</taxon>
        <taxon>Archangium</taxon>
    </lineage>
</organism>
<reference evidence="1 3" key="1">
    <citation type="submission" date="2015-05" db="EMBL/GenBank/DDBJ databases">
        <title>Genome assembly of Archangium gephyra DSM 2261.</title>
        <authorList>
            <person name="Sharma G."/>
            <person name="Subramanian S."/>
        </authorList>
    </citation>
    <scope>NUCLEOTIDE SEQUENCE [LARGE SCALE GENOMIC DNA]</scope>
    <source>
        <strain evidence="1 3">DSM 2261</strain>
    </source>
</reference>